<evidence type="ECO:0000256" key="1">
    <source>
        <dbReference type="ARBA" id="ARBA00004442"/>
    </source>
</evidence>
<feature type="domain" description="SusD-like N-terminal" evidence="8">
    <location>
        <begin position="18"/>
        <end position="223"/>
    </location>
</feature>
<keyword evidence="6" id="KW-0802">TPR repeat</keyword>
<feature type="domain" description="RagB/SusD" evidence="7">
    <location>
        <begin position="343"/>
        <end position="462"/>
    </location>
</feature>
<feature type="repeat" description="TPR" evidence="6">
    <location>
        <begin position="212"/>
        <end position="245"/>
    </location>
</feature>
<dbReference type="InterPro" id="IPR012944">
    <property type="entry name" value="SusD_RagB_dom"/>
</dbReference>
<evidence type="ECO:0000256" key="3">
    <source>
        <dbReference type="ARBA" id="ARBA00022729"/>
    </source>
</evidence>
<evidence type="ECO:0000259" key="8">
    <source>
        <dbReference type="Pfam" id="PF14322"/>
    </source>
</evidence>
<dbReference type="SMART" id="SM00028">
    <property type="entry name" value="TPR"/>
    <property type="match status" value="1"/>
</dbReference>
<keyword evidence="4" id="KW-0472">Membrane</keyword>
<dbReference type="PROSITE" id="PS51257">
    <property type="entry name" value="PROKAR_LIPOPROTEIN"/>
    <property type="match status" value="1"/>
</dbReference>
<dbReference type="EMBL" id="WELG01000001">
    <property type="protein sequence ID" value="KAB7530224.1"/>
    <property type="molecule type" value="Genomic_DNA"/>
</dbReference>
<keyword evidence="3" id="KW-0732">Signal</keyword>
<gene>
    <name evidence="9" type="ORF">F8C76_01565</name>
</gene>
<reference evidence="9 10" key="1">
    <citation type="submission" date="2019-10" db="EMBL/GenBank/DDBJ databases">
        <title>Muricauda olearia CL-SS4 JCM15563 genome.</title>
        <authorList>
            <person name="Liu L."/>
        </authorList>
    </citation>
    <scope>NUCLEOTIDE SEQUENCE [LARGE SCALE GENOMIC DNA]</scope>
    <source>
        <strain evidence="9 10">CL-SS4</strain>
    </source>
</reference>
<keyword evidence="5" id="KW-0998">Cell outer membrane</keyword>
<dbReference type="AlphaFoldDB" id="A0A6I1E940"/>
<evidence type="ECO:0000256" key="6">
    <source>
        <dbReference type="PROSITE-ProRule" id="PRU00339"/>
    </source>
</evidence>
<evidence type="ECO:0000256" key="2">
    <source>
        <dbReference type="ARBA" id="ARBA00006275"/>
    </source>
</evidence>
<dbReference type="SUPFAM" id="SSF48452">
    <property type="entry name" value="TPR-like"/>
    <property type="match status" value="1"/>
</dbReference>
<dbReference type="CDD" id="cd08977">
    <property type="entry name" value="SusD"/>
    <property type="match status" value="1"/>
</dbReference>
<dbReference type="GO" id="GO:0009279">
    <property type="term" value="C:cell outer membrane"/>
    <property type="evidence" value="ECO:0007669"/>
    <property type="project" value="UniProtKB-SubCell"/>
</dbReference>
<accession>A0A6I1E940</accession>
<comment type="similarity">
    <text evidence="2">Belongs to the SusD family.</text>
</comment>
<evidence type="ECO:0000256" key="5">
    <source>
        <dbReference type="ARBA" id="ARBA00023237"/>
    </source>
</evidence>
<dbReference type="Gene3D" id="1.25.40.390">
    <property type="match status" value="1"/>
</dbReference>
<dbReference type="Pfam" id="PF07980">
    <property type="entry name" value="SusD_RagB"/>
    <property type="match status" value="1"/>
</dbReference>
<dbReference type="PROSITE" id="PS50005">
    <property type="entry name" value="TPR"/>
    <property type="match status" value="1"/>
</dbReference>
<dbReference type="Pfam" id="PF14322">
    <property type="entry name" value="SusD-like_3"/>
    <property type="match status" value="1"/>
</dbReference>
<dbReference type="InterPro" id="IPR011990">
    <property type="entry name" value="TPR-like_helical_dom_sf"/>
</dbReference>
<evidence type="ECO:0000259" key="7">
    <source>
        <dbReference type="Pfam" id="PF07980"/>
    </source>
</evidence>
<dbReference type="RefSeq" id="WP_152130157.1">
    <property type="nucleotide sequence ID" value="NZ_WELG01000001.1"/>
</dbReference>
<sequence>MKKIIAILIVALALGCDDYLDIQEKGKKIPETVEDLNLLMNDYNKFIRSTVNVLFVNDEVKLYEDEVSKIFWGGVERFLNGYQWRDHIYDDPDANDSDWNDFYAQIYICNVVLDKIDEAEGDDVTLRNITKGEALAQRAYAYFMLVNIYGKHYNSTMSTSDLGVPLYTEPDVNNTKGRATVKEVYDLIEGDLQEALTLLPPKQEYPYHPSQAGVHGLLAKVYLYKGEWEEALDHAESALAINSNLYNFNDYDFIPGAPKFAGLLGFPRQTWEHEEILWTKNVSHPFVYGIGVYMTEDHLSLYDEGDRRLYFRHIEFHGYGANDRGPIIYSKENYYKAGINTPELYLIRAECNARLDRPDLAIGDLNTLRQTRFDVDKFVPYAMGMSSNEALELVFKERRVELFLEPWRWFDLKRLNLEAEYQVTLTRTFNGTTYSLSPESNNYVIAIPKKVINLNPKVEQNPRGQ</sequence>
<name>A0A6I1E940_9FLAO</name>
<dbReference type="InterPro" id="IPR019734">
    <property type="entry name" value="TPR_rpt"/>
</dbReference>
<evidence type="ECO:0000313" key="10">
    <source>
        <dbReference type="Proteomes" id="UP000429785"/>
    </source>
</evidence>
<comment type="caution">
    <text evidence="9">The sequence shown here is derived from an EMBL/GenBank/DDBJ whole genome shotgun (WGS) entry which is preliminary data.</text>
</comment>
<dbReference type="OrthoDB" id="653598at2"/>
<comment type="subcellular location">
    <subcellularLocation>
        <location evidence="1">Cell outer membrane</location>
    </subcellularLocation>
</comment>
<dbReference type="InterPro" id="IPR033985">
    <property type="entry name" value="SusD-like_N"/>
</dbReference>
<protein>
    <submittedName>
        <fullName evidence="9">RagB/SusD family nutrient uptake outer membrane protein</fullName>
    </submittedName>
</protein>
<organism evidence="9 10">
    <name type="scientific">Flagellimonas olearia</name>
    <dbReference type="NCBI Taxonomy" id="552546"/>
    <lineage>
        <taxon>Bacteria</taxon>
        <taxon>Pseudomonadati</taxon>
        <taxon>Bacteroidota</taxon>
        <taxon>Flavobacteriia</taxon>
        <taxon>Flavobacteriales</taxon>
        <taxon>Flavobacteriaceae</taxon>
        <taxon>Flagellimonas</taxon>
    </lineage>
</organism>
<evidence type="ECO:0000256" key="4">
    <source>
        <dbReference type="ARBA" id="ARBA00023136"/>
    </source>
</evidence>
<evidence type="ECO:0000313" key="9">
    <source>
        <dbReference type="EMBL" id="KAB7530224.1"/>
    </source>
</evidence>
<dbReference type="Proteomes" id="UP000429785">
    <property type="component" value="Unassembled WGS sequence"/>
</dbReference>
<proteinExistence type="inferred from homology"/>